<feature type="transmembrane region" description="Helical" evidence="1">
    <location>
        <begin position="120"/>
        <end position="139"/>
    </location>
</feature>
<feature type="transmembrane region" description="Helical" evidence="1">
    <location>
        <begin position="231"/>
        <end position="257"/>
    </location>
</feature>
<gene>
    <name evidence="2" type="ORF">LVIROSA_LOCUS38297</name>
</gene>
<name>A0AAU9PSG6_9ASTR</name>
<keyword evidence="1" id="KW-1133">Transmembrane helix</keyword>
<feature type="transmembrane region" description="Helical" evidence="1">
    <location>
        <begin position="151"/>
        <end position="172"/>
    </location>
</feature>
<reference evidence="2 3" key="1">
    <citation type="submission" date="2022-01" db="EMBL/GenBank/DDBJ databases">
        <authorList>
            <person name="Xiong W."/>
            <person name="Schranz E."/>
        </authorList>
    </citation>
    <scope>NUCLEOTIDE SEQUENCE [LARGE SCALE GENOMIC DNA]</scope>
</reference>
<evidence type="ECO:0000313" key="3">
    <source>
        <dbReference type="Proteomes" id="UP001157418"/>
    </source>
</evidence>
<evidence type="ECO:0000256" key="1">
    <source>
        <dbReference type="SAM" id="Phobius"/>
    </source>
</evidence>
<proteinExistence type="predicted"/>
<organism evidence="2 3">
    <name type="scientific">Lactuca virosa</name>
    <dbReference type="NCBI Taxonomy" id="75947"/>
    <lineage>
        <taxon>Eukaryota</taxon>
        <taxon>Viridiplantae</taxon>
        <taxon>Streptophyta</taxon>
        <taxon>Embryophyta</taxon>
        <taxon>Tracheophyta</taxon>
        <taxon>Spermatophyta</taxon>
        <taxon>Magnoliopsida</taxon>
        <taxon>eudicotyledons</taxon>
        <taxon>Gunneridae</taxon>
        <taxon>Pentapetalae</taxon>
        <taxon>asterids</taxon>
        <taxon>campanulids</taxon>
        <taxon>Asterales</taxon>
        <taxon>Asteraceae</taxon>
        <taxon>Cichorioideae</taxon>
        <taxon>Cichorieae</taxon>
        <taxon>Lactucinae</taxon>
        <taxon>Lactuca</taxon>
    </lineage>
</organism>
<dbReference type="EMBL" id="CAKMRJ010005745">
    <property type="protein sequence ID" value="CAH1453018.1"/>
    <property type="molecule type" value="Genomic_DNA"/>
</dbReference>
<evidence type="ECO:0008006" key="4">
    <source>
        <dbReference type="Google" id="ProtNLM"/>
    </source>
</evidence>
<accession>A0AAU9PSG6</accession>
<dbReference type="AlphaFoldDB" id="A0AAU9PSG6"/>
<keyword evidence="3" id="KW-1185">Reference proteome</keyword>
<keyword evidence="1" id="KW-0472">Membrane</keyword>
<feature type="transmembrane region" description="Helical" evidence="1">
    <location>
        <begin position="192"/>
        <end position="219"/>
    </location>
</feature>
<protein>
    <recommendedName>
        <fullName evidence="4">Transmembrane protein</fullName>
    </recommendedName>
</protein>
<comment type="caution">
    <text evidence="2">The sequence shown here is derived from an EMBL/GenBank/DDBJ whole genome shotgun (WGS) entry which is preliminary data.</text>
</comment>
<keyword evidence="1" id="KW-0812">Transmembrane</keyword>
<evidence type="ECO:0000313" key="2">
    <source>
        <dbReference type="EMBL" id="CAH1453018.1"/>
    </source>
</evidence>
<sequence length="258" mass="28429">MPGHGDEFFFSLVLPALCISCAYNFSDVYVYVTGCFWDNRPSEDNFQSLPFSSVGCLVSIFGRFLVIWCCVVVIDSVFAGFGPGVVWGEASANCWLFPLMSASCMYLLLQGSSLSFPPRLLQSLWLCFLSGFFFVLCVFTSRRRVDMLSGIQPFLVFVLTVRDVSGAVMLFLPHPPPSYMPGACACSSYRGVWVSFFSSSTILNGSIMVRLLFGMFVVTHVAISHIGFARVLMVVIVVEPLVVLNLTVPCIVDGIAYN</sequence>
<dbReference type="Proteomes" id="UP001157418">
    <property type="component" value="Unassembled WGS sequence"/>
</dbReference>
<feature type="transmembrane region" description="Helical" evidence="1">
    <location>
        <begin position="12"/>
        <end position="32"/>
    </location>
</feature>